<evidence type="ECO:0000256" key="1">
    <source>
        <dbReference type="SAM" id="MobiDB-lite"/>
    </source>
</evidence>
<dbReference type="PANTHER" id="PTHR36368">
    <property type="entry name" value="ATP-DEPENDENT CASEINOLYTIC PROTEASE/CROTONASE FAMILY PROTEIN"/>
    <property type="match status" value="1"/>
</dbReference>
<evidence type="ECO:0000313" key="3">
    <source>
        <dbReference type="Proteomes" id="UP000796880"/>
    </source>
</evidence>
<gene>
    <name evidence="2" type="ORF">FNV43_RR25418</name>
</gene>
<dbReference type="EMBL" id="VOIH02000011">
    <property type="protein sequence ID" value="KAF3434315.1"/>
    <property type="molecule type" value="Genomic_DNA"/>
</dbReference>
<protein>
    <submittedName>
        <fullName evidence="2">Uncharacterized protein</fullName>
    </submittedName>
</protein>
<name>A0A8K0DNJ7_9ROSA</name>
<accession>A0A8K0DNJ7</accession>
<evidence type="ECO:0000313" key="2">
    <source>
        <dbReference type="EMBL" id="KAF3434315.1"/>
    </source>
</evidence>
<feature type="region of interest" description="Disordered" evidence="1">
    <location>
        <begin position="445"/>
        <end position="472"/>
    </location>
</feature>
<dbReference type="AlphaFoldDB" id="A0A8K0DNJ7"/>
<proteinExistence type="predicted"/>
<reference evidence="2" key="1">
    <citation type="submission" date="2020-03" db="EMBL/GenBank/DDBJ databases">
        <title>A high-quality chromosome-level genome assembly of a woody plant with both climbing and erect habits, Rhamnella rubrinervis.</title>
        <authorList>
            <person name="Lu Z."/>
            <person name="Yang Y."/>
            <person name="Zhu X."/>
            <person name="Sun Y."/>
        </authorList>
    </citation>
    <scope>NUCLEOTIDE SEQUENCE</scope>
    <source>
        <strain evidence="2">BYM</strain>
        <tissue evidence="2">Leaf</tissue>
    </source>
</reference>
<feature type="compositionally biased region" description="Polar residues" evidence="1">
    <location>
        <begin position="233"/>
        <end position="251"/>
    </location>
</feature>
<organism evidence="2 3">
    <name type="scientific">Rhamnella rubrinervis</name>
    <dbReference type="NCBI Taxonomy" id="2594499"/>
    <lineage>
        <taxon>Eukaryota</taxon>
        <taxon>Viridiplantae</taxon>
        <taxon>Streptophyta</taxon>
        <taxon>Embryophyta</taxon>
        <taxon>Tracheophyta</taxon>
        <taxon>Spermatophyta</taxon>
        <taxon>Magnoliopsida</taxon>
        <taxon>eudicotyledons</taxon>
        <taxon>Gunneridae</taxon>
        <taxon>Pentapetalae</taxon>
        <taxon>rosids</taxon>
        <taxon>fabids</taxon>
        <taxon>Rosales</taxon>
        <taxon>Rhamnaceae</taxon>
        <taxon>rhamnoid group</taxon>
        <taxon>Rhamneae</taxon>
        <taxon>Rhamnella</taxon>
    </lineage>
</organism>
<dbReference type="OrthoDB" id="1847229at2759"/>
<comment type="caution">
    <text evidence="2">The sequence shown here is derived from an EMBL/GenBank/DDBJ whole genome shotgun (WGS) entry which is preliminary data.</text>
</comment>
<feature type="compositionally biased region" description="Basic and acidic residues" evidence="1">
    <location>
        <begin position="219"/>
        <end position="231"/>
    </location>
</feature>
<dbReference type="PANTHER" id="PTHR36368:SF1">
    <property type="entry name" value="ATP-DEPENDENT CASEINOLYTIC PROTEASE_CROTONASE FAMILY PROTEIN"/>
    <property type="match status" value="1"/>
</dbReference>
<sequence length="472" mass="52696">MVQISRNLRQYSISDFQAEKTLMEDSNPNLDTSDLSLNASDSQFLGPSYSLSLPSEPPELRNWFSSYEYESPALGYTDNFGCTISEEGEIAKDNLVNNEGTRGKEENLGGFMEIGEKQKMLVGEKLNSIGFEESTTSFVDDNQSLNKNKDCSYSPLLLSEPIDIRNWFSSYVYESPAFDTTEDFMHSVYKESKSKKDGFVIEDSNIGKEENFGQFMRSRSSDEKVVSEAESSRLGNCNDSWRQKKQPSNKAASRIEEGKENPSGTIEQSLKHQELQDKGTSSANDAKISSLDEEGPQCTTSLPNEIDSMPLNIQNSCSVAPKKLINRMESIQENSEMKGQTQAAGQLPPESALKSIDSEASMRKSTHGCSGKEEICKEIPSNGFVTTRKGRYSRANDENSPNVDQRENREGTVSLEGGKVLLAKRKALSERTNLHLSTGVEITGKWQCPQKKKPNHGPPSKQLRLERWVHRV</sequence>
<dbReference type="Proteomes" id="UP000796880">
    <property type="component" value="Unassembled WGS sequence"/>
</dbReference>
<feature type="region of interest" description="Disordered" evidence="1">
    <location>
        <begin position="212"/>
        <end position="309"/>
    </location>
</feature>
<feature type="compositionally biased region" description="Basic and acidic residues" evidence="1">
    <location>
        <begin position="463"/>
        <end position="472"/>
    </location>
</feature>
<keyword evidence="3" id="KW-1185">Reference proteome</keyword>
<feature type="region of interest" description="Disordered" evidence="1">
    <location>
        <begin position="386"/>
        <end position="411"/>
    </location>
</feature>